<comment type="caution">
    <text evidence="2">The sequence shown here is derived from an EMBL/GenBank/DDBJ whole genome shotgun (WGS) entry which is preliminary data.</text>
</comment>
<reference evidence="2" key="1">
    <citation type="journal article" date="2023" name="Genome Biol. Evol.">
        <title>Long-read-based Genome Assembly of Drosophila gunungcola Reveals Fewer Chemosensory Genes in Flower-breeding Species.</title>
        <authorList>
            <person name="Negi A."/>
            <person name="Liao B.Y."/>
            <person name="Yeh S.D."/>
        </authorList>
    </citation>
    <scope>NUCLEOTIDE SEQUENCE</scope>
    <source>
        <strain evidence="2">Sukarami</strain>
    </source>
</reference>
<evidence type="ECO:0000313" key="2">
    <source>
        <dbReference type="EMBL" id="KAI8043074.1"/>
    </source>
</evidence>
<feature type="non-terminal residue" evidence="2">
    <location>
        <position position="65"/>
    </location>
</feature>
<sequence>MEKKGKGEGALKHLTNNLTSTPVCWTNCWLNFATRMINDLKNRRHSVRQSDPDFFAGGKSQTTEA</sequence>
<keyword evidence="3" id="KW-1185">Reference proteome</keyword>
<name>A0A9P9YTX1_9MUSC</name>
<dbReference type="AlphaFoldDB" id="A0A9P9YTX1"/>
<feature type="region of interest" description="Disordered" evidence="1">
    <location>
        <begin position="43"/>
        <end position="65"/>
    </location>
</feature>
<proteinExistence type="predicted"/>
<accession>A0A9P9YTX1</accession>
<gene>
    <name evidence="2" type="ORF">M5D96_004399</name>
</gene>
<evidence type="ECO:0000256" key="1">
    <source>
        <dbReference type="SAM" id="MobiDB-lite"/>
    </source>
</evidence>
<dbReference type="Proteomes" id="UP001059596">
    <property type="component" value="Unassembled WGS sequence"/>
</dbReference>
<evidence type="ECO:0000313" key="3">
    <source>
        <dbReference type="Proteomes" id="UP001059596"/>
    </source>
</evidence>
<protein>
    <submittedName>
        <fullName evidence="2">Uncharacterized protein</fullName>
    </submittedName>
</protein>
<dbReference type="EMBL" id="JAMKOV010000002">
    <property type="protein sequence ID" value="KAI8043074.1"/>
    <property type="molecule type" value="Genomic_DNA"/>
</dbReference>
<organism evidence="2 3">
    <name type="scientific">Drosophila gunungcola</name>
    <name type="common">fruit fly</name>
    <dbReference type="NCBI Taxonomy" id="103775"/>
    <lineage>
        <taxon>Eukaryota</taxon>
        <taxon>Metazoa</taxon>
        <taxon>Ecdysozoa</taxon>
        <taxon>Arthropoda</taxon>
        <taxon>Hexapoda</taxon>
        <taxon>Insecta</taxon>
        <taxon>Pterygota</taxon>
        <taxon>Neoptera</taxon>
        <taxon>Endopterygota</taxon>
        <taxon>Diptera</taxon>
        <taxon>Brachycera</taxon>
        <taxon>Muscomorpha</taxon>
        <taxon>Ephydroidea</taxon>
        <taxon>Drosophilidae</taxon>
        <taxon>Drosophila</taxon>
        <taxon>Sophophora</taxon>
    </lineage>
</organism>